<organism evidence="2 3">
    <name type="scientific">Neisseria cinerea ATCC 14685</name>
    <dbReference type="NCBI Taxonomy" id="546262"/>
    <lineage>
        <taxon>Bacteria</taxon>
        <taxon>Pseudomonadati</taxon>
        <taxon>Pseudomonadota</taxon>
        <taxon>Betaproteobacteria</taxon>
        <taxon>Neisseriales</taxon>
        <taxon>Neisseriaceae</taxon>
        <taxon>Neisseria</taxon>
    </lineage>
</organism>
<dbReference type="AlphaFoldDB" id="D0W1U5"/>
<comment type="caution">
    <text evidence="2">The sequence shown here is derived from an EMBL/GenBank/DDBJ whole genome shotgun (WGS) entry which is preliminary data.</text>
</comment>
<gene>
    <name evidence="2" type="ORF">NEICINOT_03624</name>
</gene>
<protein>
    <submittedName>
        <fullName evidence="2">Uncharacterized protein</fullName>
    </submittedName>
</protein>
<proteinExistence type="predicted"/>
<keyword evidence="1" id="KW-0472">Membrane</keyword>
<reference evidence="2 3" key="1">
    <citation type="submission" date="2009-10" db="EMBL/GenBank/DDBJ databases">
        <authorList>
            <person name="Weinstock G."/>
            <person name="Sodergren E."/>
            <person name="Clifton S."/>
            <person name="Fulton L."/>
            <person name="Fulton B."/>
            <person name="Courtney L."/>
            <person name="Fronick C."/>
            <person name="Harrison M."/>
            <person name="Strong C."/>
            <person name="Farmer C."/>
            <person name="Delahaunty K."/>
            <person name="Markovic C."/>
            <person name="Hall O."/>
            <person name="Minx P."/>
            <person name="Tomlinson C."/>
            <person name="Mitreva M."/>
            <person name="Nelson J."/>
            <person name="Hou S."/>
            <person name="Wollam A."/>
            <person name="Pepin K.H."/>
            <person name="Johnson M."/>
            <person name="Bhonagiri V."/>
            <person name="Nash W.E."/>
            <person name="Warren W."/>
            <person name="Chinwalla A."/>
            <person name="Mardis E.R."/>
            <person name="Wilson R.K."/>
        </authorList>
    </citation>
    <scope>NUCLEOTIDE SEQUENCE [LARGE SCALE GENOMIC DNA]</scope>
    <source>
        <strain evidence="2 3">ATCC 14685</strain>
    </source>
</reference>
<dbReference type="Proteomes" id="UP000003294">
    <property type="component" value="Unassembled WGS sequence"/>
</dbReference>
<keyword evidence="1" id="KW-1133">Transmembrane helix</keyword>
<keyword evidence="1" id="KW-0812">Transmembrane</keyword>
<sequence length="69" mass="7876">MSGFAINVLWRFYWGFGLFVVSVEDWVIPLLESVGTFIGVGFPIYLHSCIFRIFIVSGESSNARRWDGL</sequence>
<feature type="transmembrane region" description="Helical" evidence="1">
    <location>
        <begin position="37"/>
        <end position="55"/>
    </location>
</feature>
<accession>D0W1U5</accession>
<evidence type="ECO:0000313" key="2">
    <source>
        <dbReference type="EMBL" id="EEZ72222.1"/>
    </source>
</evidence>
<dbReference type="EMBL" id="ACDY02000003">
    <property type="protein sequence ID" value="EEZ72222.1"/>
    <property type="molecule type" value="Genomic_DNA"/>
</dbReference>
<evidence type="ECO:0000256" key="1">
    <source>
        <dbReference type="SAM" id="Phobius"/>
    </source>
</evidence>
<name>D0W1U5_NEICI</name>
<evidence type="ECO:0000313" key="3">
    <source>
        <dbReference type="Proteomes" id="UP000003294"/>
    </source>
</evidence>
<feature type="transmembrane region" description="Helical" evidence="1">
    <location>
        <begin position="12"/>
        <end position="31"/>
    </location>
</feature>